<dbReference type="InterPro" id="IPR014284">
    <property type="entry name" value="RNA_pol_sigma-70_dom"/>
</dbReference>
<name>A0A9D2T8A0_9FIRM</name>
<gene>
    <name evidence="7" type="ORF">H9754_00290</name>
</gene>
<proteinExistence type="inferred from homology"/>
<dbReference type="Gene3D" id="1.10.1740.10">
    <property type="match status" value="1"/>
</dbReference>
<dbReference type="InterPro" id="IPR013324">
    <property type="entry name" value="RNA_pol_sigma_r3/r4-like"/>
</dbReference>
<organism evidence="7 8">
    <name type="scientific">Candidatus Anaerostipes avistercoris</name>
    <dbReference type="NCBI Taxonomy" id="2838462"/>
    <lineage>
        <taxon>Bacteria</taxon>
        <taxon>Bacillati</taxon>
        <taxon>Bacillota</taxon>
        <taxon>Clostridia</taxon>
        <taxon>Lachnospirales</taxon>
        <taxon>Lachnospiraceae</taxon>
        <taxon>Anaerostipes</taxon>
    </lineage>
</organism>
<evidence type="ECO:0000256" key="5">
    <source>
        <dbReference type="ARBA" id="ARBA00023163"/>
    </source>
</evidence>
<dbReference type="GO" id="GO:0016987">
    <property type="term" value="F:sigma factor activity"/>
    <property type="evidence" value="ECO:0007669"/>
    <property type="project" value="UniProtKB-KW"/>
</dbReference>
<dbReference type="InterPro" id="IPR007630">
    <property type="entry name" value="RNA_pol_sigma70_r4"/>
</dbReference>
<evidence type="ECO:0000256" key="4">
    <source>
        <dbReference type="ARBA" id="ARBA00023125"/>
    </source>
</evidence>
<dbReference type="SUPFAM" id="SSF88946">
    <property type="entry name" value="Sigma2 domain of RNA polymerase sigma factors"/>
    <property type="match status" value="1"/>
</dbReference>
<reference evidence="7" key="1">
    <citation type="journal article" date="2021" name="PeerJ">
        <title>Extensive microbial diversity within the chicken gut microbiome revealed by metagenomics and culture.</title>
        <authorList>
            <person name="Gilroy R."/>
            <person name="Ravi A."/>
            <person name="Getino M."/>
            <person name="Pursley I."/>
            <person name="Horton D.L."/>
            <person name="Alikhan N.F."/>
            <person name="Baker D."/>
            <person name="Gharbi K."/>
            <person name="Hall N."/>
            <person name="Watson M."/>
            <person name="Adriaenssens E.M."/>
            <person name="Foster-Nyarko E."/>
            <person name="Jarju S."/>
            <person name="Secka A."/>
            <person name="Antonio M."/>
            <person name="Oren A."/>
            <person name="Chaudhuri R.R."/>
            <person name="La Ragione R."/>
            <person name="Hildebrand F."/>
            <person name="Pallen M.J."/>
        </authorList>
    </citation>
    <scope>NUCLEOTIDE SEQUENCE</scope>
    <source>
        <strain evidence="7">ChiSjej3B21-8574</strain>
    </source>
</reference>
<dbReference type="InterPro" id="IPR036388">
    <property type="entry name" value="WH-like_DNA-bd_sf"/>
</dbReference>
<dbReference type="Proteomes" id="UP000823904">
    <property type="component" value="Unassembled WGS sequence"/>
</dbReference>
<accession>A0A9D2T8A0</accession>
<comment type="similarity">
    <text evidence="1">Belongs to the sigma-70 factor family. ECF subfamily.</text>
</comment>
<evidence type="ECO:0000259" key="6">
    <source>
        <dbReference type="Pfam" id="PF04545"/>
    </source>
</evidence>
<dbReference type="Pfam" id="PF04545">
    <property type="entry name" value="Sigma70_r4"/>
    <property type="match status" value="1"/>
</dbReference>
<evidence type="ECO:0000256" key="1">
    <source>
        <dbReference type="ARBA" id="ARBA00010641"/>
    </source>
</evidence>
<dbReference type="Gene3D" id="1.10.10.10">
    <property type="entry name" value="Winged helix-like DNA-binding domain superfamily/Winged helix DNA-binding domain"/>
    <property type="match status" value="1"/>
</dbReference>
<dbReference type="GO" id="GO:0006352">
    <property type="term" value="P:DNA-templated transcription initiation"/>
    <property type="evidence" value="ECO:0007669"/>
    <property type="project" value="InterPro"/>
</dbReference>
<evidence type="ECO:0000313" key="7">
    <source>
        <dbReference type="EMBL" id="HJC49021.1"/>
    </source>
</evidence>
<protein>
    <submittedName>
        <fullName evidence="7">Sigma-70 family RNA polymerase sigma factor</fullName>
    </submittedName>
</protein>
<reference evidence="7" key="2">
    <citation type="submission" date="2021-04" db="EMBL/GenBank/DDBJ databases">
        <authorList>
            <person name="Gilroy R."/>
        </authorList>
    </citation>
    <scope>NUCLEOTIDE SEQUENCE</scope>
    <source>
        <strain evidence="7">ChiSjej3B21-8574</strain>
    </source>
</reference>
<dbReference type="PANTHER" id="PTHR43133:SF8">
    <property type="entry name" value="RNA POLYMERASE SIGMA FACTOR HI_1459-RELATED"/>
    <property type="match status" value="1"/>
</dbReference>
<dbReference type="EMBL" id="DWWD01000002">
    <property type="protein sequence ID" value="HJC49021.1"/>
    <property type="molecule type" value="Genomic_DNA"/>
</dbReference>
<dbReference type="SUPFAM" id="SSF88659">
    <property type="entry name" value="Sigma3 and sigma4 domains of RNA polymerase sigma factors"/>
    <property type="match status" value="1"/>
</dbReference>
<sequence length="164" mass="19729">MGKKKEEYFQKLYEATYDELLRYVSKLYWYDAAMVEDILQETYLILYRKIAEVMRHENPVGWVKTTAKYVTYRVLDKNHAVEEILSQYQVDTAVSPEKLLDEYEDLRKFLSEEELKLIRRYYEEGYSLEELAQEYEISKSALKMRIHRVVKKIRKGVVVCLIFG</sequence>
<feature type="domain" description="RNA polymerase sigma-70 region 4" evidence="6">
    <location>
        <begin position="110"/>
        <end position="155"/>
    </location>
</feature>
<dbReference type="PANTHER" id="PTHR43133">
    <property type="entry name" value="RNA POLYMERASE ECF-TYPE SIGMA FACTO"/>
    <property type="match status" value="1"/>
</dbReference>
<keyword evidence="2" id="KW-0805">Transcription regulation</keyword>
<evidence type="ECO:0000313" key="8">
    <source>
        <dbReference type="Proteomes" id="UP000823904"/>
    </source>
</evidence>
<keyword evidence="4" id="KW-0238">DNA-binding</keyword>
<dbReference type="GO" id="GO:0003677">
    <property type="term" value="F:DNA binding"/>
    <property type="evidence" value="ECO:0007669"/>
    <property type="project" value="UniProtKB-KW"/>
</dbReference>
<evidence type="ECO:0000256" key="3">
    <source>
        <dbReference type="ARBA" id="ARBA00023082"/>
    </source>
</evidence>
<comment type="caution">
    <text evidence="7">The sequence shown here is derived from an EMBL/GenBank/DDBJ whole genome shotgun (WGS) entry which is preliminary data.</text>
</comment>
<dbReference type="AlphaFoldDB" id="A0A9D2T8A0"/>
<keyword evidence="5" id="KW-0804">Transcription</keyword>
<evidence type="ECO:0000256" key="2">
    <source>
        <dbReference type="ARBA" id="ARBA00023015"/>
    </source>
</evidence>
<dbReference type="InterPro" id="IPR013325">
    <property type="entry name" value="RNA_pol_sigma_r2"/>
</dbReference>
<dbReference type="InterPro" id="IPR039425">
    <property type="entry name" value="RNA_pol_sigma-70-like"/>
</dbReference>
<keyword evidence="3" id="KW-0731">Sigma factor</keyword>
<dbReference type="NCBIfam" id="TIGR02937">
    <property type="entry name" value="sigma70-ECF"/>
    <property type="match status" value="1"/>
</dbReference>